<organism evidence="2 3">
    <name type="scientific">Neisseria weixii</name>
    <dbReference type="NCBI Taxonomy" id="1853276"/>
    <lineage>
        <taxon>Bacteria</taxon>
        <taxon>Pseudomonadati</taxon>
        <taxon>Pseudomonadota</taxon>
        <taxon>Betaproteobacteria</taxon>
        <taxon>Neisseriales</taxon>
        <taxon>Neisseriaceae</taxon>
        <taxon>Neisseria</taxon>
    </lineage>
</organism>
<dbReference type="OrthoDB" id="8607043at2"/>
<evidence type="ECO:0000313" key="3">
    <source>
        <dbReference type="Proteomes" id="UP000272412"/>
    </source>
</evidence>
<sequence length="212" mass="23388">MNNALNAKLSKLVYGPVPQEPDYLTKAHPVDRLILLIRHIYHTLDEQHGLTQVTLHIHCGNMRGQVRLQPVAASANSAVIRLKRWNLYQRIAEQVLGCGQISVSLAKVKVEGAIEQSYCEEIVQQMIDGFGLTTDESTLSIQAADNAFAELPKQSSAYSQPEAPRIVSSRGKSLSRINTRPKTENYAAAQASLPKASSIKVSRFSFGGYKQK</sequence>
<dbReference type="RefSeq" id="WP_096294921.1">
    <property type="nucleotide sequence ID" value="NZ_CP023429.1"/>
</dbReference>
<dbReference type="KEGG" id="nwx:CGZ65_04120"/>
<feature type="region of interest" description="Disordered" evidence="1">
    <location>
        <begin position="159"/>
        <end position="189"/>
    </location>
</feature>
<feature type="compositionally biased region" description="Polar residues" evidence="1">
    <location>
        <begin position="170"/>
        <end position="180"/>
    </location>
</feature>
<comment type="caution">
    <text evidence="2">The sequence shown here is derived from an EMBL/GenBank/DDBJ whole genome shotgun (WGS) entry which is preliminary data.</text>
</comment>
<reference evidence="2 3" key="1">
    <citation type="submission" date="2018-11" db="EMBL/GenBank/DDBJ databases">
        <title>Neisseria weixii sp. nov. isolated from the rectal contents of plateau pika (Ochotona cruzoniae).</title>
        <authorList>
            <person name="Zhang G."/>
        </authorList>
    </citation>
    <scope>NUCLEOTIDE SEQUENCE [LARGE SCALE GENOMIC DNA]</scope>
    <source>
        <strain evidence="2 3">10009</strain>
    </source>
</reference>
<evidence type="ECO:0000313" key="2">
    <source>
        <dbReference type="EMBL" id="RPD89115.1"/>
    </source>
</evidence>
<keyword evidence="3" id="KW-1185">Reference proteome</keyword>
<dbReference type="EMBL" id="RPFL01000009">
    <property type="protein sequence ID" value="RPD89115.1"/>
    <property type="molecule type" value="Genomic_DNA"/>
</dbReference>
<gene>
    <name evidence="2" type="ORF">EGK74_04460</name>
</gene>
<dbReference type="AlphaFoldDB" id="A0A3N4N1A5"/>
<proteinExistence type="predicted"/>
<name>A0A3N4N1A5_9NEIS</name>
<protein>
    <submittedName>
        <fullName evidence="2">Uncharacterized protein</fullName>
    </submittedName>
</protein>
<evidence type="ECO:0000256" key="1">
    <source>
        <dbReference type="SAM" id="MobiDB-lite"/>
    </source>
</evidence>
<accession>A0A3N4N1A5</accession>
<dbReference type="Proteomes" id="UP000272412">
    <property type="component" value="Unassembled WGS sequence"/>
</dbReference>